<proteinExistence type="predicted"/>
<reference evidence="2 3" key="1">
    <citation type="submission" date="2015-04" db="EMBL/GenBank/DDBJ databases">
        <title>Complete genome sequence of Schizopora paradoxa KUC8140, a cosmopolitan wood degrader in East Asia.</title>
        <authorList>
            <consortium name="DOE Joint Genome Institute"/>
            <person name="Min B."/>
            <person name="Park H."/>
            <person name="Jang Y."/>
            <person name="Kim J.-J."/>
            <person name="Kim K.H."/>
            <person name="Pangilinan J."/>
            <person name="Lipzen A."/>
            <person name="Riley R."/>
            <person name="Grigoriev I.V."/>
            <person name="Spatafora J.W."/>
            <person name="Choi I.-G."/>
        </authorList>
    </citation>
    <scope>NUCLEOTIDE SEQUENCE [LARGE SCALE GENOMIC DNA]</scope>
    <source>
        <strain evidence="2 3">KUC8140</strain>
    </source>
</reference>
<gene>
    <name evidence="2" type="ORF">SCHPADRAFT_902694</name>
</gene>
<dbReference type="Gene3D" id="3.80.10.10">
    <property type="entry name" value="Ribonuclease Inhibitor"/>
    <property type="match status" value="1"/>
</dbReference>
<name>A0A0H2RSX7_9AGAM</name>
<dbReference type="EMBL" id="KQ085934">
    <property type="protein sequence ID" value="KLO15120.1"/>
    <property type="molecule type" value="Genomic_DNA"/>
</dbReference>
<accession>A0A0H2RSX7</accession>
<evidence type="ECO:0000313" key="2">
    <source>
        <dbReference type="EMBL" id="KLO15120.1"/>
    </source>
</evidence>
<feature type="coiled-coil region" evidence="1">
    <location>
        <begin position="44"/>
        <end position="71"/>
    </location>
</feature>
<evidence type="ECO:0008006" key="4">
    <source>
        <dbReference type="Google" id="ProtNLM"/>
    </source>
</evidence>
<keyword evidence="3" id="KW-1185">Reference proteome</keyword>
<dbReference type="InParanoid" id="A0A0H2RSX7"/>
<evidence type="ECO:0000313" key="3">
    <source>
        <dbReference type="Proteomes" id="UP000053477"/>
    </source>
</evidence>
<evidence type="ECO:0000256" key="1">
    <source>
        <dbReference type="SAM" id="Coils"/>
    </source>
</evidence>
<sequence length="543" mass="60531">MIDGIQSLFGLEADRACDDASQFARAHVAGLFTKTAEMQMSVDAPEYQSRMAQLRNALEDVNGQLHLHQLQSEVFRRCLAAEVSALQKLTAKKNEIIASINTIDHRRPCTVRLPDELILNILSMVHVAEGGQGETTLQKLLRMPNLNDNWRFALRTLTIHPARESFGLYSSVVQEPGVGGRDVKLYEELKSSAPAKLDLSFFSCNIDSVRTALEFSDRWSSVHFRSSYSGPTVVDALTISKVALLNVRHLAVELVEYRERPGGLLLPDSSWKLYDECESIRPRLRSARIFLPFLSGLSSLLQSVEKLEILLPSNFTDWEPANRTLASLPYLTRLTISPCKIYHKRHVDLFSDEDLEAIASTGPIHLSGLESLTINFDSRIAAAIVTFIRCPTLKSLQLNTSELEFARGRLDSAPSMQLLEVASEEYPCLEKLSIQKSDERLINALAAPNERGRFLYPSLTSLDLPTPTPSLISSLLDFVRARMCGQGVAAIRQLRITNPGPSDPNCRLELSSLSLLVPDLITKRKEVNICTPDVQGQSYCRVQ</sequence>
<organism evidence="2 3">
    <name type="scientific">Schizopora paradoxa</name>
    <dbReference type="NCBI Taxonomy" id="27342"/>
    <lineage>
        <taxon>Eukaryota</taxon>
        <taxon>Fungi</taxon>
        <taxon>Dikarya</taxon>
        <taxon>Basidiomycota</taxon>
        <taxon>Agaricomycotina</taxon>
        <taxon>Agaricomycetes</taxon>
        <taxon>Hymenochaetales</taxon>
        <taxon>Schizoporaceae</taxon>
        <taxon>Schizopora</taxon>
    </lineage>
</organism>
<dbReference type="Proteomes" id="UP000053477">
    <property type="component" value="Unassembled WGS sequence"/>
</dbReference>
<protein>
    <recommendedName>
        <fullName evidence="4">F-box domain-containing protein</fullName>
    </recommendedName>
</protein>
<dbReference type="AlphaFoldDB" id="A0A0H2RSX7"/>
<dbReference type="InterPro" id="IPR032675">
    <property type="entry name" value="LRR_dom_sf"/>
</dbReference>
<keyword evidence="1" id="KW-0175">Coiled coil</keyword>